<evidence type="ECO:0000256" key="10">
    <source>
        <dbReference type="ARBA" id="ARBA00023242"/>
    </source>
</evidence>
<accession>A0A433TJI1</accession>
<dbReference type="InterPro" id="IPR013087">
    <property type="entry name" value="Znf_C2H2_type"/>
</dbReference>
<feature type="region of interest" description="Disordered" evidence="12">
    <location>
        <begin position="396"/>
        <end position="456"/>
    </location>
</feature>
<keyword evidence="9" id="KW-0804">Transcription</keyword>
<evidence type="ECO:0000256" key="9">
    <source>
        <dbReference type="ARBA" id="ARBA00023163"/>
    </source>
</evidence>
<keyword evidence="6" id="KW-0862">Zinc</keyword>
<evidence type="ECO:0000256" key="4">
    <source>
        <dbReference type="ARBA" id="ARBA00022737"/>
    </source>
</evidence>
<keyword evidence="3" id="KW-0479">Metal-binding</keyword>
<comment type="subcellular location">
    <subcellularLocation>
        <location evidence="1">Nucleus</location>
    </subcellularLocation>
</comment>
<keyword evidence="4" id="KW-0677">Repeat</keyword>
<evidence type="ECO:0000313" key="14">
    <source>
        <dbReference type="EMBL" id="RUS81739.1"/>
    </source>
</evidence>
<gene>
    <name evidence="14" type="ORF">EGW08_010493</name>
</gene>
<evidence type="ECO:0000256" key="1">
    <source>
        <dbReference type="ARBA" id="ARBA00004123"/>
    </source>
</evidence>
<dbReference type="PROSITE" id="PS50157">
    <property type="entry name" value="ZINC_FINGER_C2H2_2"/>
    <property type="match status" value="4"/>
</dbReference>
<evidence type="ECO:0000259" key="13">
    <source>
        <dbReference type="PROSITE" id="PS50157"/>
    </source>
</evidence>
<feature type="domain" description="C2H2-type" evidence="13">
    <location>
        <begin position="295"/>
        <end position="323"/>
    </location>
</feature>
<dbReference type="FunFam" id="3.30.160.60:FF:001480">
    <property type="entry name" value="Si:cabz01071911.3"/>
    <property type="match status" value="1"/>
</dbReference>
<proteinExistence type="inferred from homology"/>
<feature type="domain" description="C2H2-type" evidence="13">
    <location>
        <begin position="324"/>
        <end position="351"/>
    </location>
</feature>
<dbReference type="OrthoDB" id="6155852at2759"/>
<sequence length="537" mass="57957">MAQSKGKCCEKKFLYAAETAGFVYLSLDGRSPVCVGFQHRLKLEVSLVSPVGPFQTALSSGRLGLADPDRALAPSLNGSKEESASADSLAAAQWFPGDVEEPLELMSSPEQVDGSISSEMESVPSGVFEVDSKHKLSQEKGYDHPEFGPSISVTQAKWRQTQVDVKPASQKPGKDLQIRRDKTFSKDLVLEHRKTEEELQQKHLAGARPKGLVRCSCCDQFFPTRAALAAHRKEHVKPKCGLCGQVFPNKASRLIHYKTEHVDTILRCPECALSKKVQDLSMLRSHMYQHSKERYKCHLCPKSCATNKGLGRHLNSVHSDLMPYQCDICGKRCKVKSNLRVHMRIHSTSKMFPCNYCDQAFNYKASLQGHLRSKHSLELAAGADFALLGTNNLRPGPLSTGRGVNPGASTTPPAAANTKPSDTSDRGVNPGASTTPTTAANTKPSDTSDSGSSVALAKAVKTGSDVQFSETSGSCSRNEHVANTCNALQKDSQNSGWAMGLTSVPNLSTAISDLGVEVSSLASVAVFYNSTGSSQQQ</sequence>
<keyword evidence="8" id="KW-0238">DNA-binding</keyword>
<reference evidence="14 15" key="1">
    <citation type="submission" date="2019-01" db="EMBL/GenBank/DDBJ databases">
        <title>A draft genome assembly of the solar-powered sea slug Elysia chlorotica.</title>
        <authorList>
            <person name="Cai H."/>
            <person name="Li Q."/>
            <person name="Fang X."/>
            <person name="Li J."/>
            <person name="Curtis N.E."/>
            <person name="Altenburger A."/>
            <person name="Shibata T."/>
            <person name="Feng M."/>
            <person name="Maeda T."/>
            <person name="Schwartz J.A."/>
            <person name="Shigenobu S."/>
            <person name="Lundholm N."/>
            <person name="Nishiyama T."/>
            <person name="Yang H."/>
            <person name="Hasebe M."/>
            <person name="Li S."/>
            <person name="Pierce S.K."/>
            <person name="Wang J."/>
        </authorList>
    </citation>
    <scope>NUCLEOTIDE SEQUENCE [LARGE SCALE GENOMIC DNA]</scope>
    <source>
        <strain evidence="14">EC2010</strain>
        <tissue evidence="14">Whole organism of an adult</tissue>
    </source>
</reference>
<feature type="domain" description="C2H2-type" evidence="13">
    <location>
        <begin position="213"/>
        <end position="240"/>
    </location>
</feature>
<dbReference type="GO" id="GO:0005634">
    <property type="term" value="C:nucleus"/>
    <property type="evidence" value="ECO:0007669"/>
    <property type="project" value="UniProtKB-SubCell"/>
</dbReference>
<dbReference type="EMBL" id="RQTK01000322">
    <property type="protein sequence ID" value="RUS81739.1"/>
    <property type="molecule type" value="Genomic_DNA"/>
</dbReference>
<comment type="similarity">
    <text evidence="2">Belongs to the krueppel C2H2-type zinc-finger protein family.</text>
</comment>
<keyword evidence="7" id="KW-0805">Transcription regulation</keyword>
<dbReference type="Pfam" id="PF00096">
    <property type="entry name" value="zf-C2H2"/>
    <property type="match status" value="3"/>
</dbReference>
<dbReference type="GO" id="GO:0008270">
    <property type="term" value="F:zinc ion binding"/>
    <property type="evidence" value="ECO:0007669"/>
    <property type="project" value="UniProtKB-KW"/>
</dbReference>
<keyword evidence="15" id="KW-1185">Reference proteome</keyword>
<dbReference type="PROSITE" id="PS00028">
    <property type="entry name" value="ZINC_FINGER_C2H2_1"/>
    <property type="match status" value="5"/>
</dbReference>
<feature type="domain" description="C2H2-type" evidence="13">
    <location>
        <begin position="352"/>
        <end position="380"/>
    </location>
</feature>
<dbReference type="SMART" id="SM00355">
    <property type="entry name" value="ZnF_C2H2"/>
    <property type="match status" value="6"/>
</dbReference>
<dbReference type="STRING" id="188477.A0A433TJI1"/>
<comment type="caution">
    <text evidence="14">The sequence shown here is derived from an EMBL/GenBank/DDBJ whole genome shotgun (WGS) entry which is preliminary data.</text>
</comment>
<dbReference type="Gene3D" id="3.30.160.60">
    <property type="entry name" value="Classic Zinc Finger"/>
    <property type="match status" value="4"/>
</dbReference>
<evidence type="ECO:0000256" key="5">
    <source>
        <dbReference type="ARBA" id="ARBA00022771"/>
    </source>
</evidence>
<protein>
    <recommendedName>
        <fullName evidence="13">C2H2-type domain-containing protein</fullName>
    </recommendedName>
</protein>
<evidence type="ECO:0000313" key="15">
    <source>
        <dbReference type="Proteomes" id="UP000271974"/>
    </source>
</evidence>
<dbReference type="Proteomes" id="UP000271974">
    <property type="component" value="Unassembled WGS sequence"/>
</dbReference>
<dbReference type="InterPro" id="IPR036236">
    <property type="entry name" value="Znf_C2H2_sf"/>
</dbReference>
<dbReference type="PANTHER" id="PTHR24406">
    <property type="entry name" value="TRANSCRIPTIONAL REPRESSOR CTCFL-RELATED"/>
    <property type="match status" value="1"/>
</dbReference>
<name>A0A433TJI1_ELYCH</name>
<keyword evidence="5 11" id="KW-0863">Zinc-finger</keyword>
<evidence type="ECO:0000256" key="7">
    <source>
        <dbReference type="ARBA" id="ARBA00023015"/>
    </source>
</evidence>
<dbReference type="SUPFAM" id="SSF57667">
    <property type="entry name" value="beta-beta-alpha zinc fingers"/>
    <property type="match status" value="3"/>
</dbReference>
<dbReference type="GO" id="GO:0003677">
    <property type="term" value="F:DNA binding"/>
    <property type="evidence" value="ECO:0007669"/>
    <property type="project" value="UniProtKB-KW"/>
</dbReference>
<dbReference type="InterPro" id="IPR050888">
    <property type="entry name" value="ZnF_C2H2-type_TF"/>
</dbReference>
<evidence type="ECO:0000256" key="6">
    <source>
        <dbReference type="ARBA" id="ARBA00022833"/>
    </source>
</evidence>
<organism evidence="14 15">
    <name type="scientific">Elysia chlorotica</name>
    <name type="common">Eastern emerald elysia</name>
    <name type="synonym">Sea slug</name>
    <dbReference type="NCBI Taxonomy" id="188477"/>
    <lineage>
        <taxon>Eukaryota</taxon>
        <taxon>Metazoa</taxon>
        <taxon>Spiralia</taxon>
        <taxon>Lophotrochozoa</taxon>
        <taxon>Mollusca</taxon>
        <taxon>Gastropoda</taxon>
        <taxon>Heterobranchia</taxon>
        <taxon>Euthyneura</taxon>
        <taxon>Panpulmonata</taxon>
        <taxon>Sacoglossa</taxon>
        <taxon>Placobranchoidea</taxon>
        <taxon>Plakobranchidae</taxon>
        <taxon>Elysia</taxon>
    </lineage>
</organism>
<feature type="compositionally biased region" description="Polar residues" evidence="12">
    <location>
        <begin position="431"/>
        <end position="453"/>
    </location>
</feature>
<evidence type="ECO:0000256" key="12">
    <source>
        <dbReference type="SAM" id="MobiDB-lite"/>
    </source>
</evidence>
<dbReference type="AlphaFoldDB" id="A0A433TJI1"/>
<evidence type="ECO:0000256" key="3">
    <source>
        <dbReference type="ARBA" id="ARBA00022723"/>
    </source>
</evidence>
<evidence type="ECO:0000256" key="2">
    <source>
        <dbReference type="ARBA" id="ARBA00006991"/>
    </source>
</evidence>
<evidence type="ECO:0000256" key="11">
    <source>
        <dbReference type="PROSITE-ProRule" id="PRU00042"/>
    </source>
</evidence>
<evidence type="ECO:0000256" key="8">
    <source>
        <dbReference type="ARBA" id="ARBA00023125"/>
    </source>
</evidence>
<keyword evidence="10" id="KW-0539">Nucleus</keyword>